<dbReference type="Proteomes" id="UP001216595">
    <property type="component" value="Unassembled WGS sequence"/>
</dbReference>
<keyword evidence="2" id="KW-1185">Reference proteome</keyword>
<accession>A0ABT5IG15</accession>
<organism evidence="1 2">
    <name type="scientific">Asticcacaulis currens</name>
    <dbReference type="NCBI Taxonomy" id="2984210"/>
    <lineage>
        <taxon>Bacteria</taxon>
        <taxon>Pseudomonadati</taxon>
        <taxon>Pseudomonadota</taxon>
        <taxon>Alphaproteobacteria</taxon>
        <taxon>Caulobacterales</taxon>
        <taxon>Caulobacteraceae</taxon>
        <taxon>Asticcacaulis</taxon>
    </lineage>
</organism>
<dbReference type="RefSeq" id="WP_272741115.1">
    <property type="nucleotide sequence ID" value="NZ_JAQQKW010000004.1"/>
</dbReference>
<evidence type="ECO:0008006" key="3">
    <source>
        <dbReference type="Google" id="ProtNLM"/>
    </source>
</evidence>
<gene>
    <name evidence="1" type="ORF">PQU94_08940</name>
</gene>
<comment type="caution">
    <text evidence="1">The sequence shown here is derived from an EMBL/GenBank/DDBJ whole genome shotgun (WGS) entry which is preliminary data.</text>
</comment>
<dbReference type="EMBL" id="JAQQKW010000004">
    <property type="protein sequence ID" value="MDC7694406.1"/>
    <property type="molecule type" value="Genomic_DNA"/>
</dbReference>
<proteinExistence type="predicted"/>
<protein>
    <recommendedName>
        <fullName evidence="3">DUF3108 domain-containing protein</fullName>
    </recommendedName>
</protein>
<evidence type="ECO:0000313" key="2">
    <source>
        <dbReference type="Proteomes" id="UP001216595"/>
    </source>
</evidence>
<sequence length="206" mass="22808">MSALPLAVMAAFLFTPSDMAPVESLRLSRGLAKIEPSHFARRAVIRGDHLDDAIVVSTEKATLKPGPARGAFIWDGHVQASVQRASGQTRWEVSHQLTYTGARREITEVRYEIAGRIVKIKPTTVSHWTDYCPLFEMPGECSQFTRVIFEIPEDDVRALAEAYQPGSRKPWLIRLKEASGQDVTIGVAPAEVAGVWQARQQLALTN</sequence>
<evidence type="ECO:0000313" key="1">
    <source>
        <dbReference type="EMBL" id="MDC7694406.1"/>
    </source>
</evidence>
<name>A0ABT5IG15_9CAUL</name>
<reference evidence="1 2" key="1">
    <citation type="submission" date="2023-01" db="EMBL/GenBank/DDBJ databases">
        <title>Novel species of the genus Asticcacaulis isolated from rivers.</title>
        <authorList>
            <person name="Lu H."/>
        </authorList>
    </citation>
    <scope>NUCLEOTIDE SEQUENCE [LARGE SCALE GENOMIC DNA]</scope>
    <source>
        <strain evidence="1 2">DXS10W</strain>
    </source>
</reference>